<dbReference type="Gene3D" id="1.25.10.20">
    <property type="entry name" value="Vitellinogen, superhelical"/>
    <property type="match status" value="1"/>
</dbReference>
<dbReference type="InterPro" id="IPR011030">
    <property type="entry name" value="Lipovitellin_superhlx_dom"/>
</dbReference>
<dbReference type="Pfam" id="PF01347">
    <property type="entry name" value="Vitellogenin_N"/>
    <property type="match status" value="1"/>
</dbReference>
<accession>C1KC71</accession>
<feature type="domain" description="VWFD" evidence="8">
    <location>
        <begin position="2325"/>
        <end position="2488"/>
    </location>
</feature>
<proteinExistence type="evidence at transcript level"/>
<keyword evidence="3" id="KW-1015">Disulfide bond</keyword>
<dbReference type="SMART" id="SM00216">
    <property type="entry name" value="VWD"/>
    <property type="match status" value="1"/>
</dbReference>
<dbReference type="Pfam" id="PF00094">
    <property type="entry name" value="VWD"/>
    <property type="match status" value="1"/>
</dbReference>
<dbReference type="PANTHER" id="PTHR23345">
    <property type="entry name" value="VITELLOGENIN-RELATED"/>
    <property type="match status" value="1"/>
</dbReference>
<dbReference type="InterPro" id="IPR015817">
    <property type="entry name" value="Vitellinogen_open_b-sht_sub1"/>
</dbReference>
<evidence type="ECO:0000256" key="4">
    <source>
        <dbReference type="ARBA" id="ARBA00023180"/>
    </source>
</evidence>
<keyword evidence="2" id="KW-0758">Storage protein</keyword>
<keyword evidence="4" id="KW-0325">Glycoprotein</keyword>
<comment type="caution">
    <text evidence="5">Lacks conserved residue(s) required for the propagation of feature annotation.</text>
</comment>
<evidence type="ECO:0000259" key="7">
    <source>
        <dbReference type="PROSITE" id="PS51211"/>
    </source>
</evidence>
<dbReference type="SMR" id="C1KC71"/>
<keyword evidence="1 6" id="KW-0732">Signal</keyword>
<dbReference type="InterPro" id="IPR015816">
    <property type="entry name" value="Vitellinogen_b-sht_N"/>
</dbReference>
<dbReference type="EMBL" id="FJ812090">
    <property type="protein sequence ID" value="ACO36035.1"/>
    <property type="molecule type" value="mRNA"/>
</dbReference>
<dbReference type="InterPro" id="IPR001747">
    <property type="entry name" value="Vitellogenin_N"/>
</dbReference>
<dbReference type="SUPFAM" id="SSF48431">
    <property type="entry name" value="Lipovitellin-phosvitin complex, superhelical domain"/>
    <property type="match status" value="1"/>
</dbReference>
<dbReference type="PROSITE" id="PS51233">
    <property type="entry name" value="VWFD"/>
    <property type="match status" value="1"/>
</dbReference>
<protein>
    <submittedName>
        <fullName evidence="9">Vitellogenin</fullName>
    </submittedName>
</protein>
<organism evidence="9">
    <name type="scientific">Scylla paramamosain</name>
    <name type="common">Mud crab</name>
    <dbReference type="NCBI Taxonomy" id="85552"/>
    <lineage>
        <taxon>Eukaryota</taxon>
        <taxon>Metazoa</taxon>
        <taxon>Ecdysozoa</taxon>
        <taxon>Arthropoda</taxon>
        <taxon>Crustacea</taxon>
        <taxon>Multicrustacea</taxon>
        <taxon>Malacostraca</taxon>
        <taxon>Eumalacostraca</taxon>
        <taxon>Eucarida</taxon>
        <taxon>Decapoda</taxon>
        <taxon>Pleocyemata</taxon>
        <taxon>Brachyura</taxon>
        <taxon>Eubrachyura</taxon>
        <taxon>Portunoidea</taxon>
        <taxon>Portunidae</taxon>
        <taxon>Portuninae</taxon>
        <taxon>Scylla</taxon>
    </lineage>
</organism>
<dbReference type="Pfam" id="PF09172">
    <property type="entry name" value="Vit_open_b-sht"/>
    <property type="match status" value="1"/>
</dbReference>
<dbReference type="GO" id="GO:0045735">
    <property type="term" value="F:nutrient reservoir activity"/>
    <property type="evidence" value="ECO:0007669"/>
    <property type="project" value="UniProtKB-KW"/>
</dbReference>
<dbReference type="Gene3D" id="2.20.80.10">
    <property type="entry name" value="Lipovitellin-phosvitin complex, chain A, domain 4"/>
    <property type="match status" value="1"/>
</dbReference>
<reference evidence="9" key="1">
    <citation type="submission" date="2009-03" db="EMBL/GenBank/DDBJ databases">
        <title>Molecular characterization and expression analysis of vitellogenin in the mud crab Scylla paramamosain.</title>
        <authorList>
            <person name="Chen Y.D."/>
            <person name="Zou Z.H."/>
            <person name="Zhang Z.P."/>
            <person name="Wang Y.L."/>
        </authorList>
    </citation>
    <scope>NUCLEOTIDE SEQUENCE</scope>
</reference>
<evidence type="ECO:0000313" key="9">
    <source>
        <dbReference type="EMBL" id="ACO36035.1"/>
    </source>
</evidence>
<evidence type="ECO:0000256" key="5">
    <source>
        <dbReference type="PROSITE-ProRule" id="PRU00557"/>
    </source>
</evidence>
<dbReference type="Gene3D" id="2.30.230.10">
    <property type="entry name" value="Lipovitellin, beta-sheet shell regions, chain A"/>
    <property type="match status" value="1"/>
</dbReference>
<feature type="chain" id="PRO_5002911165" evidence="6">
    <location>
        <begin position="18"/>
        <end position="2560"/>
    </location>
</feature>
<dbReference type="SMART" id="SM00638">
    <property type="entry name" value="LPD_N"/>
    <property type="match status" value="1"/>
</dbReference>
<dbReference type="Gene3D" id="2.20.50.20">
    <property type="entry name" value="Lipovitellin. Chain A, domain 3"/>
    <property type="match status" value="1"/>
</dbReference>
<dbReference type="InterPro" id="IPR015819">
    <property type="entry name" value="Lipid_transp_b-sht_shell"/>
</dbReference>
<sequence length="2560" mass="287744">MTTHTVLLLALAAAAAAAPYGGTTQRCSTECPLAAAKLSFTPGKTYSYTYTGKSNVQLKGVDGGIVETQWEEQVLLTVLGPCDVAISFKGSKVDGKTGLPGSDKLERYPLVVAMTDGRVQRVCSHPDDDTWAINMKKGVVSALQISLPSLSISNSGLNFTETDVLGTCPTYYEVQAEGAKVLVKKEKNHRLCQEHYPTPDEINLPHLMGPLPIQESRSSCRQEIDSGIISSVVCEDKKVIRPSYGIYKYVEAKQESTLRLTSSEASAPDTISRIGQDELVPRSLRYDYETAKKDPSLVPELEQTLRYLCEITTDGVEAHAAAQLSKAVHLMRLIPEQGFNEIYTKMRNKQICPQHSRLESLYMDAIAFVHEPESVPVMVKEQVEGRATGTLAALYSTAFYLVPRPDVTAIRALEPLFKSNADLSSAKLAAASMVNTYCRHKPHCHEESHVRNLVQALKQKIEEDLASSSSEETQRQTLSAFKSLGNMGVMTPEAADKVILYMEKENKKVSNRVAAAQAFRLTKCQRPVTQKLVQYALRPEQHTEVRIAAYLAAVRCANYEDLQNIVTKISYEENTQVRGFILSNLLNLQQSDAPEKQRLRYMLTNIIVPQDFEADLRKYSQNLDFSYFSQSLGLGAEVESNLIYAPGSMIPRSLVANLTAALDGTGIPINIGEIGARLEGMEPIIAQLLGPASYLKTSSYSKMFNDLVSFIQKHWSTIKQELEVAIRERRSVDYAALESIISKLYGPQYGQFQADFFARFLGQEINYASLSEQLQDINIHHLVEASVRYLMQMLSSLKNMNLDKMRAAHLGLDYSFPTIQGTPLKMTWETVAVAGIKMETNLNGQGGSGSKLKILPSFSVETHGFIGYDAYISKSGLKMNTTVSSSNGVAIRSCSQELQIEVDIPDKMEIIRVHSETFLMKHTKNQPDTKILPPSMQDVRVHHNSCFTALESVFGIKMCYDVNVPDIFRANALPLGSPALVTLSVNKIESTITGYKIAVNADTATQDKKYAAKVSVVGSSSPKEANVEVNLKKDSESYLAEVKLLSSVTHGKARINFINRPEQMSFQADFSFSNNGMEFLQVLKVEIKETSTTNGMKYEMDVYWSPSNSISQESKMFTGQLTLDHMMPSMVMHISAETKNSLMQYIPFSLEAVVNFKYYNGVPLPVRMRQLELKAGIDGWMFIIFFRDSGESSQRSNYFFGSPAAHEKEMLIDFQVDLRLQGTHGVDFIEQLFVNAKIGQTEYEMQQRIECQETRRAISLQLTRKSDNVKLLEIGAEKDSHKIKFIFWVQVPGYMAPIKMAAGAVQQGQDYNAEAIIMRGQQIVVQLHGPVTYMNSPTLAKFGANIKINNLYQFVFSFEYEESKQTVLLEIKKGEEMLLSLEGNVKTPSSQGFFIQAKLHIPILFDGNTEISITENVIHISTNTLLLPHSPSPRRIKAFLDVNWSQKQGQMMVLWNADKDSSQKIALDVNIVPESGRPAEATLHIKLMLLNKACHSIMKVVVPFLLQQYGERNSIHMEVEAAEQKKWMLEIGVQKQESNTANVDFTFKSVNNNNYHLTSDLRWQRLDGPLCFEVQTGITFISPLNKRSQFLLHAKNHNSPQRRIIHLMMEASTPSTQPPLKINFSLENKDYSYVTKLQSEVSSPETVFMWQLETYPEGGVKRLENTIDLTAIRNVVKVVSSMVGLRGSSPLVTSAYQKRNAYRYRYTQSSPGTHSFIIEQPSRTVEAETTYSPSKVGIKFYPNRGESEAKYEVSGEYIDSLWGGKSRLQGRMSHPMLSRDMTAAVEYARSGSSQQGSFELDVFPNTADKITGSLTSVLRANNTIVIEANLSARVLQVKPRVMMEVSWAAHTAAFNFTFQETPSSPESLKVYAKYDRISRNHAAVTFHLAGEGRPTMDVSGVIEPRYGLHCDGFALLANARTSLLGNFAVNSTVCRPMFLELVFKKQDSENVYKAAIGIQLPYKAEISLSESDRFQTWDKYISLIGIELATPHRIKIDYKYRQNEMATLKDSVLNDVYRITEEVLLWTDRVYSEVNRQAGQAGVPFSAPEISQLLQEVKRDIMEIYADVIYNDILYEWDTLMQILHRPTATFIKEFIFQSLQTMAHSQREWAVYMVQQIMELKQHFEPVINKITEAVREVGQWMHTGEEPEMVRRLVEDLERSAIYHILQTHIIEPIREIYPQQYQATMEVVAKVIDTLRHDLLMMQHKVLASPTLHRIIHKIAALSQDDILRQTLEWWESQVTQSVLIIAPEPGVYHVGIQIPLYRPIYSLMQVVNMTMQSPPTLSKKILLSAEGFSPIPVSKILKTYYDWVPRNLSALPLTLNRSALVVGDTEIFTFDGVLLRMPRSSCKVLLASVPDVVSVYMSHPQPSGAPEVTLQAGSTKAIIKPNMEVDVNGRQVHGRQTVGDVVIEVNPHYVTLVSPMLGVQLMKEERVVMVNASTWVFNHTRGLLGLYDNERANDRMMSNGRNASSLHDLVNSWQENPSCSTPSITPIDPTHVPVKESVLCDFLFFQMKPCMPVVSPKPFIQSCLIQSRPFEVAHSYQSFCRMQGVMFPLSIY</sequence>
<feature type="signal peptide" evidence="6">
    <location>
        <begin position="1"/>
        <end position="17"/>
    </location>
</feature>
<dbReference type="SMART" id="SM01169">
    <property type="entry name" value="DUF1943"/>
    <property type="match status" value="1"/>
</dbReference>
<dbReference type="InterPro" id="IPR001846">
    <property type="entry name" value="VWF_type-D"/>
</dbReference>
<dbReference type="PROSITE" id="PS51211">
    <property type="entry name" value="VITELLOGENIN"/>
    <property type="match status" value="1"/>
</dbReference>
<feature type="domain" description="Vitellogenin" evidence="7">
    <location>
        <begin position="40"/>
        <end position="654"/>
    </location>
</feature>
<evidence type="ECO:0000256" key="6">
    <source>
        <dbReference type="SAM" id="SignalP"/>
    </source>
</evidence>
<dbReference type="SUPFAM" id="SSF56968">
    <property type="entry name" value="Lipovitellin-phosvitin complex, beta-sheet shell regions"/>
    <property type="match status" value="2"/>
</dbReference>
<dbReference type="GO" id="GO:0005319">
    <property type="term" value="F:lipid transporter activity"/>
    <property type="evidence" value="ECO:0007669"/>
    <property type="project" value="InterPro"/>
</dbReference>
<evidence type="ECO:0000256" key="3">
    <source>
        <dbReference type="ARBA" id="ARBA00023157"/>
    </source>
</evidence>
<name>C1KC71_SCYPA</name>
<dbReference type="InterPro" id="IPR015255">
    <property type="entry name" value="Vitellinogen_open_b-sht"/>
</dbReference>
<evidence type="ECO:0000259" key="8">
    <source>
        <dbReference type="PROSITE" id="PS51233"/>
    </source>
</evidence>
<dbReference type="InterPro" id="IPR050733">
    <property type="entry name" value="Vitellogenin/Apolipophorin"/>
</dbReference>
<evidence type="ECO:0000256" key="1">
    <source>
        <dbReference type="ARBA" id="ARBA00022729"/>
    </source>
</evidence>
<evidence type="ECO:0000256" key="2">
    <source>
        <dbReference type="ARBA" id="ARBA00022761"/>
    </source>
</evidence>
<dbReference type="PANTHER" id="PTHR23345:SF15">
    <property type="entry name" value="VITELLOGENIN 1-RELATED"/>
    <property type="match status" value="1"/>
</dbReference>